<evidence type="ECO:0000256" key="5">
    <source>
        <dbReference type="ARBA" id="ARBA00022989"/>
    </source>
</evidence>
<keyword evidence="3 7" id="KW-0812">Transmembrane</keyword>
<sequence length="212" mass="24689">MRLLIVILALCLHLIPANSRHLQFQLSGFECFYEDLVENTECSLEYAPITGADPRIDVYIEGPDSDVIYKVEKKDYDLHKFNATMNGTYTICFSNVFDFSIGENLVYFDLVKGNEDELGYEGVSGTPTALTLFEKSFLNIHENLNLIERYQNYYRLREANTRMAAEYLKQRVQWCIDVRALNGTCPLRALSFLMCDDTFRRLMGLWCRRQVR</sequence>
<keyword evidence="6" id="KW-0472">Membrane</keyword>
<dbReference type="STRING" id="50429.A0A2B4S5P0"/>
<evidence type="ECO:0000256" key="7">
    <source>
        <dbReference type="RuleBase" id="RU003827"/>
    </source>
</evidence>
<comment type="caution">
    <text evidence="10">The sequence shown here is derived from an EMBL/GenBank/DDBJ whole genome shotgun (WGS) entry which is preliminary data.</text>
</comment>
<accession>A0A2B4S5P0</accession>
<dbReference type="InterPro" id="IPR009038">
    <property type="entry name" value="GOLD_dom"/>
</dbReference>
<dbReference type="PROSITE" id="PS50866">
    <property type="entry name" value="GOLD"/>
    <property type="match status" value="1"/>
</dbReference>
<evidence type="ECO:0000256" key="6">
    <source>
        <dbReference type="ARBA" id="ARBA00023136"/>
    </source>
</evidence>
<evidence type="ECO:0000256" key="3">
    <source>
        <dbReference type="ARBA" id="ARBA00022692"/>
    </source>
</evidence>
<dbReference type="OrthoDB" id="62956at2759"/>
<feature type="chain" id="PRO_5011976191" evidence="8">
    <location>
        <begin position="20"/>
        <end position="212"/>
    </location>
</feature>
<keyword evidence="4 8" id="KW-0732">Signal</keyword>
<organism evidence="10 11">
    <name type="scientific">Stylophora pistillata</name>
    <name type="common">Smooth cauliflower coral</name>
    <dbReference type="NCBI Taxonomy" id="50429"/>
    <lineage>
        <taxon>Eukaryota</taxon>
        <taxon>Metazoa</taxon>
        <taxon>Cnidaria</taxon>
        <taxon>Anthozoa</taxon>
        <taxon>Hexacorallia</taxon>
        <taxon>Scleractinia</taxon>
        <taxon>Astrocoeniina</taxon>
        <taxon>Pocilloporidae</taxon>
        <taxon>Stylophora</taxon>
    </lineage>
</organism>
<evidence type="ECO:0000256" key="8">
    <source>
        <dbReference type="SAM" id="SignalP"/>
    </source>
</evidence>
<feature type="signal peptide" evidence="8">
    <location>
        <begin position="1"/>
        <end position="19"/>
    </location>
</feature>
<dbReference type="Pfam" id="PF01105">
    <property type="entry name" value="EMP24_GP25L"/>
    <property type="match status" value="1"/>
</dbReference>
<evidence type="ECO:0000313" key="11">
    <source>
        <dbReference type="Proteomes" id="UP000225706"/>
    </source>
</evidence>
<evidence type="ECO:0000259" key="9">
    <source>
        <dbReference type="PROSITE" id="PS50866"/>
    </source>
</evidence>
<dbReference type="Proteomes" id="UP000225706">
    <property type="component" value="Unassembled WGS sequence"/>
</dbReference>
<dbReference type="SMART" id="SM01190">
    <property type="entry name" value="EMP24_GP25L"/>
    <property type="match status" value="1"/>
</dbReference>
<feature type="domain" description="GOLD" evidence="9">
    <location>
        <begin position="29"/>
        <end position="112"/>
    </location>
</feature>
<reference evidence="11" key="1">
    <citation type="journal article" date="2017" name="bioRxiv">
        <title>Comparative analysis of the genomes of Stylophora pistillata and Acropora digitifera provides evidence for extensive differences between species of corals.</title>
        <authorList>
            <person name="Voolstra C.R."/>
            <person name="Li Y."/>
            <person name="Liew Y.J."/>
            <person name="Baumgarten S."/>
            <person name="Zoccola D."/>
            <person name="Flot J.-F."/>
            <person name="Tambutte S."/>
            <person name="Allemand D."/>
            <person name="Aranda M."/>
        </authorList>
    </citation>
    <scope>NUCLEOTIDE SEQUENCE [LARGE SCALE GENOMIC DNA]</scope>
</reference>
<dbReference type="PANTHER" id="PTHR22811">
    <property type="entry name" value="TRANSMEMBRANE EMP24 DOMAIN-CONTAINING PROTEIN"/>
    <property type="match status" value="1"/>
</dbReference>
<gene>
    <name evidence="10" type="primary">TMED7</name>
    <name evidence="10" type="ORF">AWC38_SpisGene10148</name>
</gene>
<proteinExistence type="inferred from homology"/>
<keyword evidence="5" id="KW-1133">Transmembrane helix</keyword>
<comment type="subcellular location">
    <subcellularLocation>
        <location evidence="1 7">Membrane</location>
        <topology evidence="1 7">Single-pass type I membrane protein</topology>
    </subcellularLocation>
</comment>
<protein>
    <submittedName>
        <fullName evidence="10">Transmembrane emp24 domain-containing protein 7</fullName>
    </submittedName>
</protein>
<evidence type="ECO:0000256" key="1">
    <source>
        <dbReference type="ARBA" id="ARBA00004479"/>
    </source>
</evidence>
<evidence type="ECO:0000256" key="2">
    <source>
        <dbReference type="ARBA" id="ARBA00007104"/>
    </source>
</evidence>
<dbReference type="EMBL" id="LSMT01000156">
    <property type="protein sequence ID" value="PFX25211.1"/>
    <property type="molecule type" value="Genomic_DNA"/>
</dbReference>
<name>A0A2B4S5P0_STYPI</name>
<dbReference type="InterPro" id="IPR015720">
    <property type="entry name" value="Emp24-like"/>
</dbReference>
<comment type="similarity">
    <text evidence="2 7">Belongs to the EMP24/GP25L family.</text>
</comment>
<dbReference type="GO" id="GO:0016020">
    <property type="term" value="C:membrane"/>
    <property type="evidence" value="ECO:0007669"/>
    <property type="project" value="UniProtKB-SubCell"/>
</dbReference>
<evidence type="ECO:0000256" key="4">
    <source>
        <dbReference type="ARBA" id="ARBA00022729"/>
    </source>
</evidence>
<keyword evidence="11" id="KW-1185">Reference proteome</keyword>
<evidence type="ECO:0000313" key="10">
    <source>
        <dbReference type="EMBL" id="PFX25211.1"/>
    </source>
</evidence>
<dbReference type="AlphaFoldDB" id="A0A2B4S5P0"/>